<proteinExistence type="predicted"/>
<organism evidence="1 2">
    <name type="scientific">Kuenenia stuttgartiensis</name>
    <dbReference type="NCBI Taxonomy" id="174633"/>
    <lineage>
        <taxon>Bacteria</taxon>
        <taxon>Pseudomonadati</taxon>
        <taxon>Planctomycetota</taxon>
        <taxon>Candidatus Brocadiia</taxon>
        <taxon>Candidatus Brocadiales</taxon>
        <taxon>Candidatus Brocadiaceae</taxon>
        <taxon>Candidatus Kuenenia</taxon>
    </lineage>
</organism>
<dbReference type="EMBL" id="CP049055">
    <property type="protein sequence ID" value="QII12156.1"/>
    <property type="molecule type" value="Genomic_DNA"/>
</dbReference>
<evidence type="ECO:0008006" key="3">
    <source>
        <dbReference type="Google" id="ProtNLM"/>
    </source>
</evidence>
<name>A0A6G7GRH2_KUEST</name>
<dbReference type="SUPFAM" id="SSF143422">
    <property type="entry name" value="Transposase IS200-like"/>
    <property type="match status" value="1"/>
</dbReference>
<dbReference type="Proteomes" id="UP000501926">
    <property type="component" value="Chromosome"/>
</dbReference>
<dbReference type="Gene3D" id="3.30.70.1290">
    <property type="entry name" value="Transposase IS200-like"/>
    <property type="match status" value="1"/>
</dbReference>
<reference evidence="1 2" key="1">
    <citation type="submission" date="2020-02" db="EMBL/GenBank/DDBJ databases">
        <title>Newly sequenced genome of strain CSTR1 showed variability in Candidatus Kuenenia stuttgartiensis genomes.</title>
        <authorList>
            <person name="Ding C."/>
            <person name="Adrian L."/>
        </authorList>
    </citation>
    <scope>NUCLEOTIDE SEQUENCE [LARGE SCALE GENOMIC DNA]</scope>
    <source>
        <strain evidence="1 2">CSTR1</strain>
    </source>
</reference>
<dbReference type="GO" id="GO:0004803">
    <property type="term" value="F:transposase activity"/>
    <property type="evidence" value="ECO:0007669"/>
    <property type="project" value="InterPro"/>
</dbReference>
<dbReference type="GO" id="GO:0003677">
    <property type="term" value="F:DNA binding"/>
    <property type="evidence" value="ECO:0007669"/>
    <property type="project" value="InterPro"/>
</dbReference>
<dbReference type="GO" id="GO:0006313">
    <property type="term" value="P:DNA transposition"/>
    <property type="evidence" value="ECO:0007669"/>
    <property type="project" value="InterPro"/>
</dbReference>
<accession>A0A6G7GRH2</accession>
<evidence type="ECO:0000313" key="2">
    <source>
        <dbReference type="Proteomes" id="UP000501926"/>
    </source>
</evidence>
<sequence length="40" mass="4782">MSDRFEVEVVVYAYVLMDNHYHLLPKTNKPNISKSMHMDK</sequence>
<gene>
    <name evidence="1" type="ORF">KsCSTR_27770</name>
</gene>
<protein>
    <recommendedName>
        <fullName evidence="3">Transposase IS200-like domain-containing protein</fullName>
    </recommendedName>
</protein>
<dbReference type="InterPro" id="IPR036515">
    <property type="entry name" value="Transposase_17_sf"/>
</dbReference>
<dbReference type="AlphaFoldDB" id="A0A6G7GRH2"/>
<evidence type="ECO:0000313" key="1">
    <source>
        <dbReference type="EMBL" id="QII12156.1"/>
    </source>
</evidence>